<proteinExistence type="predicted"/>
<dbReference type="InterPro" id="IPR014710">
    <property type="entry name" value="RmlC-like_jellyroll"/>
</dbReference>
<gene>
    <name evidence="2" type="ORF">BHQ17_14865</name>
</gene>
<feature type="domain" description="ChrR-like cupin" evidence="1">
    <location>
        <begin position="9"/>
        <end position="112"/>
    </location>
</feature>
<dbReference type="SUPFAM" id="SSF51182">
    <property type="entry name" value="RmlC-like cupins"/>
    <property type="match status" value="1"/>
</dbReference>
<dbReference type="AlphaFoldDB" id="A0A1E3RUH8"/>
<dbReference type="Gene3D" id="2.60.120.10">
    <property type="entry name" value="Jelly Rolls"/>
    <property type="match status" value="1"/>
</dbReference>
<evidence type="ECO:0000259" key="1">
    <source>
        <dbReference type="Pfam" id="PF12973"/>
    </source>
</evidence>
<evidence type="ECO:0000313" key="3">
    <source>
        <dbReference type="Proteomes" id="UP000094243"/>
    </source>
</evidence>
<dbReference type="RefSeq" id="WP_064918001.1">
    <property type="nucleotide sequence ID" value="NZ_JBHRZJ010000011.1"/>
</dbReference>
<protein>
    <submittedName>
        <fullName evidence="2">Cupin</fullName>
    </submittedName>
</protein>
<accession>A0A1E3RUH8</accession>
<dbReference type="EMBL" id="MIGZ01000082">
    <property type="protein sequence ID" value="ODQ93007.1"/>
    <property type="molecule type" value="Genomic_DNA"/>
</dbReference>
<evidence type="ECO:0000313" key="2">
    <source>
        <dbReference type="EMBL" id="ODQ93007.1"/>
    </source>
</evidence>
<dbReference type="Pfam" id="PF12973">
    <property type="entry name" value="Cupin_7"/>
    <property type="match status" value="1"/>
</dbReference>
<comment type="caution">
    <text evidence="2">The sequence shown here is derived from an EMBL/GenBank/DDBJ whole genome shotgun (WGS) entry which is preliminary data.</text>
</comment>
<dbReference type="InterPro" id="IPR011051">
    <property type="entry name" value="RmlC_Cupin_sf"/>
</dbReference>
<keyword evidence="3" id="KW-1185">Reference proteome</keyword>
<dbReference type="Proteomes" id="UP000094243">
    <property type="component" value="Unassembled WGS sequence"/>
</dbReference>
<sequence length="128" mass="14580">MNSPELTELILRAEEMPWRAKSLPGVSERMLWRDDDSGASIAQIKIEKGCGIPQNHCHASNQFMFVLSGSYKYLHSGEVLTTGSFYWNPAGNFHGPTEALEDTVFLEVYDGPHYPQRPDWYDNDEDAR</sequence>
<organism evidence="2 3">
    <name type="scientific">Mycolicibacterium holsaticum</name>
    <dbReference type="NCBI Taxonomy" id="152142"/>
    <lineage>
        <taxon>Bacteria</taxon>
        <taxon>Bacillati</taxon>
        <taxon>Actinomycetota</taxon>
        <taxon>Actinomycetes</taxon>
        <taxon>Mycobacteriales</taxon>
        <taxon>Mycobacteriaceae</taxon>
        <taxon>Mycolicibacterium</taxon>
    </lineage>
</organism>
<name>A0A1E3RUH8_9MYCO</name>
<dbReference type="InterPro" id="IPR025979">
    <property type="entry name" value="ChrR-like_cupin_dom"/>
</dbReference>
<reference evidence="3" key="1">
    <citation type="submission" date="2016-09" db="EMBL/GenBank/DDBJ databases">
        <authorList>
            <person name="Greninger A.L."/>
            <person name="Jerome K.R."/>
            <person name="Mcnair B."/>
            <person name="Wallis C."/>
            <person name="Fang F."/>
        </authorList>
    </citation>
    <scope>NUCLEOTIDE SEQUENCE [LARGE SCALE GENOMIC DNA]</scope>
    <source>
        <strain evidence="3">M7</strain>
    </source>
</reference>
<dbReference type="OrthoDB" id="4627574at2"/>